<dbReference type="Gene3D" id="2.130.10.10">
    <property type="entry name" value="YVTN repeat-like/Quinoprotein amine dehydrogenase"/>
    <property type="match status" value="1"/>
</dbReference>
<sequence length="75" mass="8181">MGCARLTAEKIALASDGASSRENSVFFHNFLDPNTPRMVFTTSAPILRIALSFDRGHRFAAGLSDGKMKLWDGAH</sequence>
<proteinExistence type="predicted"/>
<evidence type="ECO:0000313" key="1">
    <source>
        <dbReference type="EMBL" id="KIL64992.1"/>
    </source>
</evidence>
<organism evidence="1 2">
    <name type="scientific">Amanita muscaria (strain Koide BX008)</name>
    <dbReference type="NCBI Taxonomy" id="946122"/>
    <lineage>
        <taxon>Eukaryota</taxon>
        <taxon>Fungi</taxon>
        <taxon>Dikarya</taxon>
        <taxon>Basidiomycota</taxon>
        <taxon>Agaricomycotina</taxon>
        <taxon>Agaricomycetes</taxon>
        <taxon>Agaricomycetidae</taxon>
        <taxon>Agaricales</taxon>
        <taxon>Pluteineae</taxon>
        <taxon>Amanitaceae</taxon>
        <taxon>Amanita</taxon>
    </lineage>
</organism>
<gene>
    <name evidence="1" type="ORF">M378DRAFT_162556</name>
</gene>
<name>A0A0C2WTD8_AMAMK</name>
<accession>A0A0C2WTD8</accession>
<dbReference type="InParanoid" id="A0A0C2WTD8"/>
<dbReference type="HOGENOM" id="CLU_2670566_0_0_1"/>
<dbReference type="Proteomes" id="UP000054549">
    <property type="component" value="Unassembled WGS sequence"/>
</dbReference>
<dbReference type="InterPro" id="IPR015943">
    <property type="entry name" value="WD40/YVTN_repeat-like_dom_sf"/>
</dbReference>
<dbReference type="AlphaFoldDB" id="A0A0C2WTD8"/>
<dbReference type="InterPro" id="IPR036322">
    <property type="entry name" value="WD40_repeat_dom_sf"/>
</dbReference>
<reference evidence="1 2" key="1">
    <citation type="submission" date="2014-04" db="EMBL/GenBank/DDBJ databases">
        <title>Evolutionary Origins and Diversification of the Mycorrhizal Mutualists.</title>
        <authorList>
            <consortium name="DOE Joint Genome Institute"/>
            <consortium name="Mycorrhizal Genomics Consortium"/>
            <person name="Kohler A."/>
            <person name="Kuo A."/>
            <person name="Nagy L.G."/>
            <person name="Floudas D."/>
            <person name="Copeland A."/>
            <person name="Barry K.W."/>
            <person name="Cichocki N."/>
            <person name="Veneault-Fourrey C."/>
            <person name="LaButti K."/>
            <person name="Lindquist E.A."/>
            <person name="Lipzen A."/>
            <person name="Lundell T."/>
            <person name="Morin E."/>
            <person name="Murat C."/>
            <person name="Riley R."/>
            <person name="Ohm R."/>
            <person name="Sun H."/>
            <person name="Tunlid A."/>
            <person name="Henrissat B."/>
            <person name="Grigoriev I.V."/>
            <person name="Hibbett D.S."/>
            <person name="Martin F."/>
        </authorList>
    </citation>
    <scope>NUCLEOTIDE SEQUENCE [LARGE SCALE GENOMIC DNA]</scope>
    <source>
        <strain evidence="1 2">Koide BX008</strain>
    </source>
</reference>
<protein>
    <submittedName>
        <fullName evidence="1">Uncharacterized protein</fullName>
    </submittedName>
</protein>
<dbReference type="EMBL" id="KN818245">
    <property type="protein sequence ID" value="KIL64992.1"/>
    <property type="molecule type" value="Genomic_DNA"/>
</dbReference>
<dbReference type="SUPFAM" id="SSF50978">
    <property type="entry name" value="WD40 repeat-like"/>
    <property type="match status" value="1"/>
</dbReference>
<keyword evidence="2" id="KW-1185">Reference proteome</keyword>
<evidence type="ECO:0000313" key="2">
    <source>
        <dbReference type="Proteomes" id="UP000054549"/>
    </source>
</evidence>